<keyword evidence="7" id="KW-0406">Ion transport</keyword>
<dbReference type="PROSITE" id="PS52016">
    <property type="entry name" value="TONB_DEPENDENT_REC_3"/>
    <property type="match status" value="1"/>
</dbReference>
<dbReference type="OrthoDB" id="8538693at2"/>
<dbReference type="AlphaFoldDB" id="A0A426FP35"/>
<protein>
    <recommendedName>
        <fullName evidence="13">TonB-dependent receptor plug domain-containing protein</fullName>
    </recommendedName>
</protein>
<name>A0A426FP35_9BURK</name>
<dbReference type="InterPro" id="IPR039426">
    <property type="entry name" value="TonB-dep_rcpt-like"/>
</dbReference>
<dbReference type="EMBL" id="RRUE01000002">
    <property type="protein sequence ID" value="RRN44440.1"/>
    <property type="molecule type" value="Genomic_DNA"/>
</dbReference>
<keyword evidence="6" id="KW-0408">Iron</keyword>
<dbReference type="GO" id="GO:0006826">
    <property type="term" value="P:iron ion transport"/>
    <property type="evidence" value="ECO:0007669"/>
    <property type="project" value="UniProtKB-KW"/>
</dbReference>
<evidence type="ECO:0000256" key="5">
    <source>
        <dbReference type="ARBA" id="ARBA00022692"/>
    </source>
</evidence>
<evidence type="ECO:0000256" key="6">
    <source>
        <dbReference type="ARBA" id="ARBA00023004"/>
    </source>
</evidence>
<evidence type="ECO:0000256" key="12">
    <source>
        <dbReference type="SAM" id="MobiDB-lite"/>
    </source>
</evidence>
<comment type="subcellular location">
    <subcellularLocation>
        <location evidence="1 11">Cell outer membrane</location>
        <topology evidence="1 11">Multi-pass membrane protein</topology>
    </subcellularLocation>
</comment>
<keyword evidence="15" id="KW-1185">Reference proteome</keyword>
<dbReference type="SUPFAM" id="SSF56935">
    <property type="entry name" value="Porins"/>
    <property type="match status" value="1"/>
</dbReference>
<evidence type="ECO:0000256" key="1">
    <source>
        <dbReference type="ARBA" id="ARBA00004571"/>
    </source>
</evidence>
<keyword evidence="9 11" id="KW-0472">Membrane</keyword>
<feature type="compositionally biased region" description="Basic residues" evidence="12">
    <location>
        <begin position="459"/>
        <end position="470"/>
    </location>
</feature>
<evidence type="ECO:0000256" key="9">
    <source>
        <dbReference type="ARBA" id="ARBA00023136"/>
    </source>
</evidence>
<dbReference type="PANTHER" id="PTHR32552:SF81">
    <property type="entry name" value="TONB-DEPENDENT OUTER MEMBRANE RECEPTOR"/>
    <property type="match status" value="1"/>
</dbReference>
<keyword evidence="10 11" id="KW-0998">Cell outer membrane</keyword>
<keyword evidence="4" id="KW-0410">Iron transport</keyword>
<feature type="region of interest" description="Disordered" evidence="12">
    <location>
        <begin position="1"/>
        <end position="58"/>
    </location>
</feature>
<feature type="region of interest" description="Disordered" evidence="12">
    <location>
        <begin position="88"/>
        <end position="116"/>
    </location>
</feature>
<keyword evidence="3 11" id="KW-1134">Transmembrane beta strand</keyword>
<keyword evidence="2 11" id="KW-0813">Transport</keyword>
<dbReference type="InterPro" id="IPR036942">
    <property type="entry name" value="Beta-barrel_TonB_sf"/>
</dbReference>
<evidence type="ECO:0000256" key="7">
    <source>
        <dbReference type="ARBA" id="ARBA00023065"/>
    </source>
</evidence>
<dbReference type="RefSeq" id="WP_125096633.1">
    <property type="nucleotide sequence ID" value="NZ_RRUE01000002.1"/>
</dbReference>
<evidence type="ECO:0000313" key="14">
    <source>
        <dbReference type="EMBL" id="RRN44440.1"/>
    </source>
</evidence>
<comment type="caution">
    <text evidence="14">The sequence shown here is derived from an EMBL/GenBank/DDBJ whole genome shotgun (WGS) entry which is preliminary data.</text>
</comment>
<evidence type="ECO:0000256" key="2">
    <source>
        <dbReference type="ARBA" id="ARBA00022448"/>
    </source>
</evidence>
<dbReference type="Pfam" id="PF07715">
    <property type="entry name" value="Plug"/>
    <property type="match status" value="1"/>
</dbReference>
<feature type="domain" description="TonB-dependent receptor plug" evidence="13">
    <location>
        <begin position="148"/>
        <end position="255"/>
    </location>
</feature>
<proteinExistence type="inferred from homology"/>
<sequence>MPEAPSFPPAHLQPSRRQPAHWFPVSRHARKAPARAPRQADHALRPHPLPLAPAEHPQSGLFARPRPLFMAILAACLAMPASARTEEVSDQVPPAAATAGSPAVSGSSTSSRQAPVGTPLLAQSSHAHGRATTLPDVTVHARKAEEKAKDLPFTVSVTDDVDLETRRITRMEDVLRGTPGVDVNSWGGPDSANVRIRGVGSLYLSGTDDNSVVVNVDGVPTSVSNVGLGTLDAEQIEVLKGPQGTLFGRSSTAGAIDVRSAPPVLNHFGGHVRGELGNDHHHLAEGVLNTPLGDTLAARIALRHSAQDLWYENSATGRPLSRPADLNARASLLWQPQAATQVLLRASRNTAKKYQSAMLMRPYTSPPTQDLDTGSSIAGNERAINQYALEIRHDLPWARLTSVTGRETINHDETNLTGRRRECRQPAARRCPPLGAAGRAVGTPAARLCRPGRPDAGCRAHRAPRGPARRRPAELLRSRQLPQDRPACGRDQRQHRGLPVGRQPAG</sequence>
<feature type="compositionally biased region" description="Low complexity" evidence="12">
    <location>
        <begin position="92"/>
        <end position="111"/>
    </location>
</feature>
<evidence type="ECO:0000256" key="10">
    <source>
        <dbReference type="ARBA" id="ARBA00023237"/>
    </source>
</evidence>
<keyword evidence="8" id="KW-0798">TonB box</keyword>
<reference evidence="14 15" key="1">
    <citation type="submission" date="2018-11" db="EMBL/GenBank/DDBJ databases">
        <title>Genome sequencing of Lautropia sp. KCOM 2505 (= ChDC F240).</title>
        <authorList>
            <person name="Kook J.-K."/>
            <person name="Park S.-N."/>
            <person name="Lim Y.K."/>
        </authorList>
    </citation>
    <scope>NUCLEOTIDE SEQUENCE [LARGE SCALE GENOMIC DNA]</scope>
    <source>
        <strain evidence="14 15">KCOM 2505</strain>
    </source>
</reference>
<dbReference type="InterPro" id="IPR012910">
    <property type="entry name" value="Plug_dom"/>
</dbReference>
<dbReference type="Gene3D" id="2.40.170.20">
    <property type="entry name" value="TonB-dependent receptor, beta-barrel domain"/>
    <property type="match status" value="1"/>
</dbReference>
<evidence type="ECO:0000259" key="13">
    <source>
        <dbReference type="Pfam" id="PF07715"/>
    </source>
</evidence>
<evidence type="ECO:0000256" key="8">
    <source>
        <dbReference type="ARBA" id="ARBA00023077"/>
    </source>
</evidence>
<gene>
    <name evidence="14" type="ORF">EHV23_14155</name>
</gene>
<dbReference type="GO" id="GO:0009279">
    <property type="term" value="C:cell outer membrane"/>
    <property type="evidence" value="ECO:0007669"/>
    <property type="project" value="UniProtKB-SubCell"/>
</dbReference>
<evidence type="ECO:0000256" key="4">
    <source>
        <dbReference type="ARBA" id="ARBA00022496"/>
    </source>
</evidence>
<accession>A0A426FP35</accession>
<dbReference type="PANTHER" id="PTHR32552">
    <property type="entry name" value="FERRICHROME IRON RECEPTOR-RELATED"/>
    <property type="match status" value="1"/>
</dbReference>
<feature type="region of interest" description="Disordered" evidence="12">
    <location>
        <begin position="434"/>
        <end position="506"/>
    </location>
</feature>
<comment type="similarity">
    <text evidence="11">Belongs to the TonB-dependent receptor family.</text>
</comment>
<evidence type="ECO:0000256" key="11">
    <source>
        <dbReference type="PROSITE-ProRule" id="PRU01360"/>
    </source>
</evidence>
<keyword evidence="5 11" id="KW-0812">Transmembrane</keyword>
<evidence type="ECO:0000313" key="15">
    <source>
        <dbReference type="Proteomes" id="UP000270261"/>
    </source>
</evidence>
<organism evidence="14 15">
    <name type="scientific">Lautropia dentalis</name>
    <dbReference type="NCBI Taxonomy" id="2490857"/>
    <lineage>
        <taxon>Bacteria</taxon>
        <taxon>Pseudomonadati</taxon>
        <taxon>Pseudomonadota</taxon>
        <taxon>Betaproteobacteria</taxon>
        <taxon>Burkholderiales</taxon>
        <taxon>Burkholderiaceae</taxon>
        <taxon>Lautropia</taxon>
    </lineage>
</organism>
<evidence type="ECO:0000256" key="3">
    <source>
        <dbReference type="ARBA" id="ARBA00022452"/>
    </source>
</evidence>
<dbReference type="Proteomes" id="UP000270261">
    <property type="component" value="Unassembled WGS sequence"/>
</dbReference>